<proteinExistence type="predicted"/>
<dbReference type="Pfam" id="PF00561">
    <property type="entry name" value="Abhydrolase_1"/>
    <property type="match status" value="1"/>
</dbReference>
<dbReference type="SUPFAM" id="SSF53474">
    <property type="entry name" value="alpha/beta-Hydrolases"/>
    <property type="match status" value="1"/>
</dbReference>
<dbReference type="InterPro" id="IPR050266">
    <property type="entry name" value="AB_hydrolase_sf"/>
</dbReference>
<dbReference type="InterPro" id="IPR029058">
    <property type="entry name" value="AB_hydrolase_fold"/>
</dbReference>
<dbReference type="PANTHER" id="PTHR43798">
    <property type="entry name" value="MONOACYLGLYCEROL LIPASE"/>
    <property type="match status" value="1"/>
</dbReference>
<dbReference type="Gene3D" id="3.40.50.1820">
    <property type="entry name" value="alpha/beta hydrolase"/>
    <property type="match status" value="1"/>
</dbReference>
<organism evidence="2 3">
    <name type="scientific">Rhizoctonia solani</name>
    <dbReference type="NCBI Taxonomy" id="456999"/>
    <lineage>
        <taxon>Eukaryota</taxon>
        <taxon>Fungi</taxon>
        <taxon>Dikarya</taxon>
        <taxon>Basidiomycota</taxon>
        <taxon>Agaricomycotina</taxon>
        <taxon>Agaricomycetes</taxon>
        <taxon>Cantharellales</taxon>
        <taxon>Ceratobasidiaceae</taxon>
        <taxon>Rhizoctonia</taxon>
    </lineage>
</organism>
<evidence type="ECO:0000259" key="1">
    <source>
        <dbReference type="Pfam" id="PF00561"/>
    </source>
</evidence>
<dbReference type="PRINTS" id="PR00111">
    <property type="entry name" value="ABHYDROLASE"/>
</dbReference>
<name>A0A8H2X294_9AGAM</name>
<reference evidence="2" key="1">
    <citation type="submission" date="2021-01" db="EMBL/GenBank/DDBJ databases">
        <authorList>
            <person name="Kaushik A."/>
        </authorList>
    </citation>
    <scope>NUCLEOTIDE SEQUENCE</scope>
    <source>
        <strain evidence="2">AG3-T5</strain>
    </source>
</reference>
<protein>
    <recommendedName>
        <fullName evidence="1">AB hydrolase-1 domain-containing protein</fullName>
    </recommendedName>
</protein>
<gene>
    <name evidence="2" type="ORF">RDB_LOCUS29438</name>
</gene>
<dbReference type="PANTHER" id="PTHR43798:SF33">
    <property type="entry name" value="HYDROLASE, PUTATIVE (AFU_ORTHOLOGUE AFUA_2G14860)-RELATED"/>
    <property type="match status" value="1"/>
</dbReference>
<dbReference type="InterPro" id="IPR000073">
    <property type="entry name" value="AB_hydrolase_1"/>
</dbReference>
<evidence type="ECO:0000313" key="3">
    <source>
        <dbReference type="Proteomes" id="UP000663841"/>
    </source>
</evidence>
<sequence length="307" mass="34031">MGSRLAQLKIHAQELYPIDLYGPGHSIRLTKGRVQYWLIGPEEGVKVVLIHGLTTPSLVWKYITGDLVDAGFRVLIYDLYGRGYSEGPDTKFTRYDTDLYVTQLALLMQAIGWHKARLVGMSMGGGIATAFAAKLPWLVDSNVALIGSAGIMEGVKLGLITCALGSASVQRLRHSTIGKFLFTPRLSLTIPPALTQAEQERKKLKLFFKLQRVLLPGYDSALVSSVYFGPVTGLEREFKQLGEMKGMKVQLIWGTKDTIVPFEYVDKIKALIPYAELFIVNNAAHVSDLFINHTALVTKSLIDFLRS</sequence>
<dbReference type="AlphaFoldDB" id="A0A8H2X294"/>
<comment type="caution">
    <text evidence="2">The sequence shown here is derived from an EMBL/GenBank/DDBJ whole genome shotgun (WGS) entry which is preliminary data.</text>
</comment>
<dbReference type="EMBL" id="CAJMWW010000068">
    <property type="protein sequence ID" value="CAE6414337.1"/>
    <property type="molecule type" value="Genomic_DNA"/>
</dbReference>
<dbReference type="GO" id="GO:0016020">
    <property type="term" value="C:membrane"/>
    <property type="evidence" value="ECO:0007669"/>
    <property type="project" value="TreeGrafter"/>
</dbReference>
<evidence type="ECO:0000313" key="2">
    <source>
        <dbReference type="EMBL" id="CAE6414337.1"/>
    </source>
</evidence>
<accession>A0A8H2X294</accession>
<dbReference type="Proteomes" id="UP000663841">
    <property type="component" value="Unassembled WGS sequence"/>
</dbReference>
<feature type="domain" description="AB hydrolase-1" evidence="1">
    <location>
        <begin position="47"/>
        <end position="144"/>
    </location>
</feature>